<evidence type="ECO:0000259" key="1">
    <source>
        <dbReference type="Pfam" id="PF01370"/>
    </source>
</evidence>
<dbReference type="OrthoDB" id="9814124at2"/>
<evidence type="ECO:0000313" key="3">
    <source>
        <dbReference type="Proteomes" id="UP000000238"/>
    </source>
</evidence>
<keyword evidence="3" id="KW-1185">Reference proteome</keyword>
<dbReference type="AlphaFoldDB" id="Q2SHQ0"/>
<dbReference type="eggNOG" id="COG0451">
    <property type="taxonomic scope" value="Bacteria"/>
</dbReference>
<dbReference type="Proteomes" id="UP000000238">
    <property type="component" value="Chromosome"/>
</dbReference>
<dbReference type="EMBL" id="CP000155">
    <property type="protein sequence ID" value="ABC29824.1"/>
    <property type="molecule type" value="Genomic_DNA"/>
</dbReference>
<organism evidence="2 3">
    <name type="scientific">Hahella chejuensis (strain KCTC 2396)</name>
    <dbReference type="NCBI Taxonomy" id="349521"/>
    <lineage>
        <taxon>Bacteria</taxon>
        <taxon>Pseudomonadati</taxon>
        <taxon>Pseudomonadota</taxon>
        <taxon>Gammaproteobacteria</taxon>
        <taxon>Oceanospirillales</taxon>
        <taxon>Hahellaceae</taxon>
        <taxon>Hahella</taxon>
    </lineage>
</organism>
<dbReference type="RefSeq" id="WP_011396893.1">
    <property type="nucleotide sequence ID" value="NC_007645.1"/>
</dbReference>
<feature type="domain" description="NAD-dependent epimerase/dehydratase" evidence="1">
    <location>
        <begin position="13"/>
        <end position="244"/>
    </location>
</feature>
<gene>
    <name evidence="2" type="ordered locus">HCH_03058</name>
</gene>
<evidence type="ECO:0000313" key="2">
    <source>
        <dbReference type="EMBL" id="ABC29824.1"/>
    </source>
</evidence>
<dbReference type="InterPro" id="IPR036291">
    <property type="entry name" value="NAD(P)-bd_dom_sf"/>
</dbReference>
<name>Q2SHQ0_HAHCH</name>
<proteinExistence type="predicted"/>
<dbReference type="PANTHER" id="PTHR43245">
    <property type="entry name" value="BIFUNCTIONAL POLYMYXIN RESISTANCE PROTEIN ARNA"/>
    <property type="match status" value="1"/>
</dbReference>
<dbReference type="InterPro" id="IPR001509">
    <property type="entry name" value="Epimerase_deHydtase"/>
</dbReference>
<dbReference type="STRING" id="349521.HCH_03058"/>
<dbReference type="KEGG" id="hch:HCH_03058"/>
<sequence length="368" mass="41677">MSDTTNTSTLPLVIVTGSAGDIGSSLILNLTGKYQVIGMDREETPLADHSYTLDLTSWDDVKKTFDVFREKFGRHIAAVFHLAAYFDFTGEDSPLYEKVNVDGARNLMTALQDFYVERFIYSSTMLVHRASEPDGAPITEETPLDPDWVYPEYKTKAEIVIKENAGAMPYSILRLAGLYDDKQAAPVLSQQIARIYEKDLESHLYPGDTDAGQAYVHRQDLMQAFLKTLQRRRDLPKENIMLIGEDHAVSYGELQDRIGELIHGKEHWRTLRVPKPVAKAGAWLEEKAEPIIPDSIDKGEKPFIKPFMVDMSSDHYALDISRAINLLDWKPRHALYDDLEKLIANLKKDPQSWYKTNGVTLPESLKAS</sequence>
<dbReference type="InterPro" id="IPR050177">
    <property type="entry name" value="Lipid_A_modif_metabolic_enz"/>
</dbReference>
<reference evidence="2 3" key="1">
    <citation type="journal article" date="2005" name="Nucleic Acids Res.">
        <title>Genomic blueprint of Hahella chejuensis, a marine microbe producing an algicidal agent.</title>
        <authorList>
            <person name="Jeong H."/>
            <person name="Yim J.H."/>
            <person name="Lee C."/>
            <person name="Choi S.-H."/>
            <person name="Park Y.K."/>
            <person name="Yoon S.H."/>
            <person name="Hur C.-G."/>
            <person name="Kang H.-Y."/>
            <person name="Kim D."/>
            <person name="Lee H.H."/>
            <person name="Park K.H."/>
            <person name="Park S.-H."/>
            <person name="Park H.-S."/>
            <person name="Lee H.K."/>
            <person name="Oh T.K."/>
            <person name="Kim J.F."/>
        </authorList>
    </citation>
    <scope>NUCLEOTIDE SEQUENCE [LARGE SCALE GENOMIC DNA]</scope>
    <source>
        <strain evidence="2 3">KCTC 2396</strain>
    </source>
</reference>
<dbReference type="HOGENOM" id="CLU_049726_0_0_6"/>
<dbReference type="Gene3D" id="3.40.50.720">
    <property type="entry name" value="NAD(P)-binding Rossmann-like Domain"/>
    <property type="match status" value="1"/>
</dbReference>
<dbReference type="Pfam" id="PF01370">
    <property type="entry name" value="Epimerase"/>
    <property type="match status" value="1"/>
</dbReference>
<dbReference type="SUPFAM" id="SSF51735">
    <property type="entry name" value="NAD(P)-binding Rossmann-fold domains"/>
    <property type="match status" value="1"/>
</dbReference>
<protein>
    <submittedName>
        <fullName evidence="2">Nucleoside-diphosphate-sugar epimerase</fullName>
    </submittedName>
</protein>
<accession>Q2SHQ0</accession>